<dbReference type="PANTHER" id="PTHR23023">
    <property type="entry name" value="DIMETHYLANILINE MONOOXYGENASE"/>
    <property type="match status" value="1"/>
</dbReference>
<accession>A0ABV8R4I3</accession>
<dbReference type="InterPro" id="IPR050346">
    <property type="entry name" value="FMO-like"/>
</dbReference>
<evidence type="ECO:0000313" key="7">
    <source>
        <dbReference type="EMBL" id="MFC4266873.1"/>
    </source>
</evidence>
<name>A0ABV8R4I3_9MICC</name>
<evidence type="ECO:0000256" key="3">
    <source>
        <dbReference type="ARBA" id="ARBA00022630"/>
    </source>
</evidence>
<evidence type="ECO:0000256" key="2">
    <source>
        <dbReference type="ARBA" id="ARBA00010139"/>
    </source>
</evidence>
<comment type="caution">
    <text evidence="7">The sequence shown here is derived from an EMBL/GenBank/DDBJ whole genome shotgun (WGS) entry which is preliminary data.</text>
</comment>
<dbReference type="InterPro" id="IPR036188">
    <property type="entry name" value="FAD/NAD-bd_sf"/>
</dbReference>
<evidence type="ECO:0000256" key="4">
    <source>
        <dbReference type="ARBA" id="ARBA00022827"/>
    </source>
</evidence>
<organism evidence="7 8">
    <name type="scientific">Arthrobacter cryoconiti</name>
    <dbReference type="NCBI Taxonomy" id="748907"/>
    <lineage>
        <taxon>Bacteria</taxon>
        <taxon>Bacillati</taxon>
        <taxon>Actinomycetota</taxon>
        <taxon>Actinomycetes</taxon>
        <taxon>Micrococcales</taxon>
        <taxon>Micrococcaceae</taxon>
        <taxon>Arthrobacter</taxon>
    </lineage>
</organism>
<dbReference type="InterPro" id="IPR000960">
    <property type="entry name" value="Flavin_mOase"/>
</dbReference>
<evidence type="ECO:0000313" key="8">
    <source>
        <dbReference type="Proteomes" id="UP001595773"/>
    </source>
</evidence>
<keyword evidence="4" id="KW-0274">FAD</keyword>
<dbReference type="Gene3D" id="3.50.50.60">
    <property type="entry name" value="FAD/NAD(P)-binding domain"/>
    <property type="match status" value="1"/>
</dbReference>
<dbReference type="Pfam" id="PF00743">
    <property type="entry name" value="FMO-like"/>
    <property type="match status" value="2"/>
</dbReference>
<gene>
    <name evidence="7" type="ORF">ACFOW9_14785</name>
</gene>
<evidence type="ECO:0000256" key="1">
    <source>
        <dbReference type="ARBA" id="ARBA00009183"/>
    </source>
</evidence>
<comment type="similarity">
    <text evidence="2">Belongs to the FAD-binding monooxygenase family.</text>
</comment>
<evidence type="ECO:0000256" key="5">
    <source>
        <dbReference type="ARBA" id="ARBA00022857"/>
    </source>
</evidence>
<reference evidence="8" key="1">
    <citation type="journal article" date="2019" name="Int. J. Syst. Evol. Microbiol.">
        <title>The Global Catalogue of Microorganisms (GCM) 10K type strain sequencing project: providing services to taxonomists for standard genome sequencing and annotation.</title>
        <authorList>
            <consortium name="The Broad Institute Genomics Platform"/>
            <consortium name="The Broad Institute Genome Sequencing Center for Infectious Disease"/>
            <person name="Wu L."/>
            <person name="Ma J."/>
        </authorList>
    </citation>
    <scope>NUCLEOTIDE SEQUENCE [LARGE SCALE GENOMIC DNA]</scope>
    <source>
        <strain evidence="8">CGMCC 1.10698</strain>
    </source>
</reference>
<dbReference type="RefSeq" id="WP_230065905.1">
    <property type="nucleotide sequence ID" value="NZ_BAABLL010000010.1"/>
</dbReference>
<dbReference type="Proteomes" id="UP001595773">
    <property type="component" value="Unassembled WGS sequence"/>
</dbReference>
<dbReference type="PIRSF" id="PIRSF000332">
    <property type="entry name" value="FMO"/>
    <property type="match status" value="1"/>
</dbReference>
<dbReference type="GO" id="GO:0004497">
    <property type="term" value="F:monooxygenase activity"/>
    <property type="evidence" value="ECO:0007669"/>
    <property type="project" value="UniProtKB-KW"/>
</dbReference>
<dbReference type="SUPFAM" id="SSF51905">
    <property type="entry name" value="FAD/NAD(P)-binding domain"/>
    <property type="match status" value="2"/>
</dbReference>
<protein>
    <submittedName>
        <fullName evidence="7">Flavin-containing monooxygenase</fullName>
        <ecNumber evidence="7">1.14.13.-</ecNumber>
    </submittedName>
</protein>
<keyword evidence="7" id="KW-0503">Monooxygenase</keyword>
<dbReference type="InterPro" id="IPR020946">
    <property type="entry name" value="Flavin_mOase-like"/>
</dbReference>
<dbReference type="EMBL" id="JBHSCQ010000022">
    <property type="protein sequence ID" value="MFC4266873.1"/>
    <property type="molecule type" value="Genomic_DNA"/>
</dbReference>
<sequence length="472" mass="52425">MPYLVRQRDLALAATTTIPTNPGLPLVCVIGAGSSGLTATKTLYQAGFAVDCFEQGSVVGGNWVYQNPNGQSACYETLEINTSCPRMAFSDFPMPADSPPYAKHHQVAAYFESYVEHFGFRDKITFNTRVVSVSPASGGWDVSIAGPEGLRRLHYDAVMVANGHHWDPRWPEPAYPGSFSGWQIHAHDYRSGEQLRGLDVVVVGSGNSALDIASEAGWVAHSAVLSQRRGQWVLRKILFGRAADQIGLPGWLPWWSIRARLRLAALASGSTAKLGLPRPAHRPGESHPVQSEQIRPALRAGRVTPKPGIERFDGEQVVFTDGTRVRADLVVWATGYRVRFPFLDPHLVEPEDNALPLWKRTIHPELPGLFFIGLLQPIGAVMPLAEVQSRWVAELLSGHYELPAAAQIRQLMKREEELNTARFYASPRHTMEVDFDSYLWEVARERRRGRARARSRKRGGLRRFVAGQAVSK</sequence>
<proteinExistence type="inferred from homology"/>
<keyword evidence="8" id="KW-1185">Reference proteome</keyword>
<evidence type="ECO:0000256" key="6">
    <source>
        <dbReference type="ARBA" id="ARBA00023002"/>
    </source>
</evidence>
<keyword evidence="6 7" id="KW-0560">Oxidoreductase</keyword>
<dbReference type="EC" id="1.14.13.-" evidence="7"/>
<dbReference type="PRINTS" id="PR00370">
    <property type="entry name" value="FMOXYGENASE"/>
</dbReference>
<keyword evidence="5" id="KW-0521">NADP</keyword>
<comment type="similarity">
    <text evidence="1">Belongs to the FMO family.</text>
</comment>
<keyword evidence="3" id="KW-0285">Flavoprotein</keyword>